<gene>
    <name evidence="4" type="ORF">HRJ34_08040</name>
</gene>
<sequence>MINTHLKKSIRSILISGLALGMASPALADGLTGANVEVRLGYERLDEIGNPDGVTYGFRAGYQAPASKDIVIGFDVGLDSSTTEYFGLSKSHDLSAMLKIGPRIGENSLIYATGGYSRMKVKNFGSLDGWRVGVGWQHAISKSFYVGFEGNYTRYNEFNIDDNMVTLLAGLRL</sequence>
<feature type="domain" description="Outer membrane protein beta-barrel" evidence="3">
    <location>
        <begin position="18"/>
        <end position="171"/>
    </location>
</feature>
<evidence type="ECO:0000313" key="5">
    <source>
        <dbReference type="Proteomes" id="UP000664914"/>
    </source>
</evidence>
<dbReference type="RefSeq" id="WP_208633807.1">
    <property type="nucleotide sequence ID" value="NZ_CP059319.1"/>
</dbReference>
<organism evidence="4 5">
    <name type="scientific">Rhizorhabdus wittichii</name>
    <dbReference type="NCBI Taxonomy" id="160791"/>
    <lineage>
        <taxon>Bacteria</taxon>
        <taxon>Pseudomonadati</taxon>
        <taxon>Pseudomonadota</taxon>
        <taxon>Alphaproteobacteria</taxon>
        <taxon>Sphingomonadales</taxon>
        <taxon>Sphingomonadaceae</taxon>
        <taxon>Rhizorhabdus</taxon>
    </lineage>
</organism>
<keyword evidence="1 2" id="KW-0732">Signal</keyword>
<proteinExistence type="predicted"/>
<dbReference type="AlphaFoldDB" id="A0A975D5R9"/>
<dbReference type="InterPro" id="IPR011250">
    <property type="entry name" value="OMP/PagP_B-barrel"/>
</dbReference>
<dbReference type="SUPFAM" id="SSF56925">
    <property type="entry name" value="OMPA-like"/>
    <property type="match status" value="1"/>
</dbReference>
<evidence type="ECO:0000259" key="3">
    <source>
        <dbReference type="Pfam" id="PF13505"/>
    </source>
</evidence>
<dbReference type="Proteomes" id="UP000664914">
    <property type="component" value="Chromosome"/>
</dbReference>
<accession>A0A975D5R9</accession>
<dbReference type="Pfam" id="PF13505">
    <property type="entry name" value="OMP_b-brl"/>
    <property type="match status" value="1"/>
</dbReference>
<evidence type="ECO:0000256" key="2">
    <source>
        <dbReference type="SAM" id="SignalP"/>
    </source>
</evidence>
<reference evidence="4" key="2">
    <citation type="submission" date="2021-04" db="EMBL/GenBank/DDBJ databases">
        <title>Isolation and genomic analysis of the ibuprofen-degrading bacterium Sphingomonas strain MPO218.</title>
        <authorList>
            <person name="Aulestia M."/>
            <person name="Flores A."/>
            <person name="Mangas E.L."/>
            <person name="Perez-Pulido A.J."/>
            <person name="Santero E."/>
            <person name="Camacho E.M."/>
        </authorList>
    </citation>
    <scope>NUCLEOTIDE SEQUENCE</scope>
    <source>
        <strain evidence="4">MPO218</strain>
    </source>
</reference>
<evidence type="ECO:0000313" key="4">
    <source>
        <dbReference type="EMBL" id="QTH23436.1"/>
    </source>
</evidence>
<name>A0A975D5R9_9SPHN</name>
<evidence type="ECO:0000256" key="1">
    <source>
        <dbReference type="ARBA" id="ARBA00022729"/>
    </source>
</evidence>
<dbReference type="EMBL" id="CP059319">
    <property type="protein sequence ID" value="QTH23436.1"/>
    <property type="molecule type" value="Genomic_DNA"/>
</dbReference>
<feature type="chain" id="PRO_5036741479" evidence="2">
    <location>
        <begin position="29"/>
        <end position="173"/>
    </location>
</feature>
<dbReference type="Gene3D" id="2.40.160.20">
    <property type="match status" value="1"/>
</dbReference>
<reference evidence="4" key="1">
    <citation type="submission" date="2020-07" db="EMBL/GenBank/DDBJ databases">
        <authorList>
            <person name="Camacho E."/>
        </authorList>
    </citation>
    <scope>NUCLEOTIDE SEQUENCE</scope>
    <source>
        <strain evidence="4">MPO218</strain>
    </source>
</reference>
<feature type="signal peptide" evidence="2">
    <location>
        <begin position="1"/>
        <end position="28"/>
    </location>
</feature>
<protein>
    <submittedName>
        <fullName evidence="4">Porin family protein</fullName>
    </submittedName>
</protein>
<dbReference type="InterPro" id="IPR027385">
    <property type="entry name" value="Beta-barrel_OMP"/>
</dbReference>